<dbReference type="InterPro" id="IPR023996">
    <property type="entry name" value="TonB-dep_OMP_SusC/RagA"/>
</dbReference>
<feature type="signal peptide" evidence="9">
    <location>
        <begin position="1"/>
        <end position="17"/>
    </location>
</feature>
<dbReference type="Pfam" id="PF13715">
    <property type="entry name" value="CarbopepD_reg_2"/>
    <property type="match status" value="1"/>
</dbReference>
<accession>A0A413IJE9</accession>
<dbReference type="InterPro" id="IPR012910">
    <property type="entry name" value="Plug_dom"/>
</dbReference>
<dbReference type="GO" id="GO:0009279">
    <property type="term" value="C:cell outer membrane"/>
    <property type="evidence" value="ECO:0007669"/>
    <property type="project" value="UniProtKB-SubCell"/>
</dbReference>
<evidence type="ECO:0000256" key="6">
    <source>
        <dbReference type="ARBA" id="ARBA00023237"/>
    </source>
</evidence>
<comment type="similarity">
    <text evidence="7">Belongs to the TonB-dependent receptor family.</text>
</comment>
<keyword evidence="9" id="KW-0732">Signal</keyword>
<keyword evidence="6 7" id="KW-0998">Cell outer membrane</keyword>
<dbReference type="Pfam" id="PF07715">
    <property type="entry name" value="Plug"/>
    <property type="match status" value="1"/>
</dbReference>
<dbReference type="InterPro" id="IPR039426">
    <property type="entry name" value="TonB-dep_rcpt-like"/>
</dbReference>
<keyword evidence="3 7" id="KW-1134">Transmembrane beta strand</keyword>
<organism evidence="13 14">
    <name type="scientific">Butyricimonas virosa</name>
    <dbReference type="NCBI Taxonomy" id="544645"/>
    <lineage>
        <taxon>Bacteria</taxon>
        <taxon>Pseudomonadati</taxon>
        <taxon>Bacteroidota</taxon>
        <taxon>Bacteroidia</taxon>
        <taxon>Bacteroidales</taxon>
        <taxon>Odoribacteraceae</taxon>
        <taxon>Butyricimonas</taxon>
    </lineage>
</organism>
<evidence type="ECO:0000256" key="2">
    <source>
        <dbReference type="ARBA" id="ARBA00022448"/>
    </source>
</evidence>
<dbReference type="InterPro" id="IPR011662">
    <property type="entry name" value="Secretin/TonB_short_N"/>
</dbReference>
<dbReference type="SUPFAM" id="SSF56935">
    <property type="entry name" value="Porins"/>
    <property type="match status" value="1"/>
</dbReference>
<feature type="chain" id="PRO_5043512305" evidence="9">
    <location>
        <begin position="18"/>
        <end position="1095"/>
    </location>
</feature>
<evidence type="ECO:0000313" key="12">
    <source>
        <dbReference type="EMBL" id="QRO51222.1"/>
    </source>
</evidence>
<feature type="domain" description="TonB-dependent receptor plug" evidence="11">
    <location>
        <begin position="202"/>
        <end position="319"/>
    </location>
</feature>
<evidence type="ECO:0000313" key="14">
    <source>
        <dbReference type="Proteomes" id="UP000286063"/>
    </source>
</evidence>
<dbReference type="Gene3D" id="2.170.130.10">
    <property type="entry name" value="TonB-dependent receptor, plug domain"/>
    <property type="match status" value="1"/>
</dbReference>
<dbReference type="RefSeq" id="WP_051466065.1">
    <property type="nucleotide sequence ID" value="NZ_CAJKXH010000035.1"/>
</dbReference>
<evidence type="ECO:0000256" key="8">
    <source>
        <dbReference type="SAM" id="MobiDB-lite"/>
    </source>
</evidence>
<dbReference type="Proteomes" id="UP000654720">
    <property type="component" value="Chromosome"/>
</dbReference>
<keyword evidence="4 7" id="KW-0812">Transmembrane</keyword>
<reference evidence="13 14" key="1">
    <citation type="submission" date="2018-08" db="EMBL/GenBank/DDBJ databases">
        <title>A genome reference for cultivated species of the human gut microbiota.</title>
        <authorList>
            <person name="Zou Y."/>
            <person name="Xue W."/>
            <person name="Luo G."/>
        </authorList>
    </citation>
    <scope>NUCLEOTIDE SEQUENCE [LARGE SCALE GENOMIC DNA]</scope>
    <source>
        <strain evidence="13 14">OF02-7</strain>
    </source>
</reference>
<comment type="subcellular location">
    <subcellularLocation>
        <location evidence="1 7">Cell outer membrane</location>
        <topology evidence="1 7">Multi-pass membrane protein</topology>
    </subcellularLocation>
</comment>
<feature type="region of interest" description="Disordered" evidence="8">
    <location>
        <begin position="568"/>
        <end position="588"/>
    </location>
</feature>
<name>A0A413IJE9_9BACT</name>
<evidence type="ECO:0000256" key="1">
    <source>
        <dbReference type="ARBA" id="ARBA00004571"/>
    </source>
</evidence>
<sequence>MKLTVFLILFGILRLNAGTYVQADSISLDLSNVTCKEALDAIKKQTNLDFFYNNQEINAMGKVSVRCRNVSLEAALRQVLGKNFTFRIVDNTVVIRPEKMKPDPVKQQVVKGVVVDAQGLPLPGVTVLLKGTTLGTSTDMDGNFTLSFPHTAGSVLQFSFIGMKTAEVTFSGQANLKIVLEEETTQMDEVVVTGIFERKSESFTGSATTYKKEDLKMMGSQNILQSLRTLDPSFHITPNNEFGSDPNKLPDIDIRGKTSIVNLKEDYAVDPNQPLFILDGFEVDLQTIVDLNMERVASVTILKDAASTAIYGSRAANGVVVVETKRPAPGTLRLSYNGDFTVQMPDLSDYNMMNAAEKLEFEWLTGYYTKTSNAEYLVDRMNLYNQRLRNVQSGVDTYWLSEPVRTGFSHKHNMYVEGGDDAMLYGVGLSYNGTQGVMKQSGRDVLSFNIDLRYRKGKFSFDNKFTLDYTESQNAPQSFSVYVQTNPYYPKDYEGSVPKYLEESSIDGGFWVNKVENPLYNASLNYLDGSKEISFRNNFQMEWRPMDGIMARGRISLTKANNKGEKFKSPFHTDFDETEKTERGSYSKSTTDRWGYDGDVTVTYGKLLADMHQVNAVLGWNFSSTRLINDAFTAIGFPDDNVPNPAFANEYATESKPSYSESTTRSTSFYMNLNYAYNNRYLLDVNFRKDGSSVFGTNKRFTDSWSVGVAWNIHNEAFMGDWVDWFKLRFSVGNPGNQNFSAYKAYTTYVYNTNLQNAFGMGANVSGFGNPDLKWQKTMDYNLGLDLTVLNNRLKFNTDVYWKDTDPMLVTTSIASSTGRDSYITNLGAQRTKGVSFNVVGTIWENTEDRLNWSLSLNGRHQKQNYRNIGSSLELLNDELKSTSLTRYRDGGSPTDIWAVRSAGIDPMTGKEIYIKKDGSYTFDYDINDEMVVGNTEPLLEGVFGTNLYYKGFSFSAYFRYRIDADYFNTELYNRIENLKTTEMTSYNQDKRALYDRWQQPGDQAQYKKITETVSDNETAPMTSRYVQKENTLSGESISLAYEFGEQKWLKKVFLKNMTIRANMNDIFRCSTIKAERGTSYPFARTVSFSVNMTF</sequence>
<dbReference type="EMBL" id="CP069450">
    <property type="protein sequence ID" value="QRO51222.1"/>
    <property type="molecule type" value="Genomic_DNA"/>
</dbReference>
<evidence type="ECO:0000256" key="7">
    <source>
        <dbReference type="PROSITE-ProRule" id="PRU01360"/>
    </source>
</evidence>
<dbReference type="PROSITE" id="PS52016">
    <property type="entry name" value="TONB_DEPENDENT_REC_3"/>
    <property type="match status" value="1"/>
</dbReference>
<evidence type="ECO:0000313" key="15">
    <source>
        <dbReference type="Proteomes" id="UP000654720"/>
    </source>
</evidence>
<protein>
    <submittedName>
        <fullName evidence="13">SusC/RagA family TonB-linked outer membrane protein</fullName>
    </submittedName>
</protein>
<dbReference type="Gene3D" id="3.55.50.30">
    <property type="match status" value="1"/>
</dbReference>
<dbReference type="SUPFAM" id="SSF49464">
    <property type="entry name" value="Carboxypeptidase regulatory domain-like"/>
    <property type="match status" value="1"/>
</dbReference>
<evidence type="ECO:0000256" key="3">
    <source>
        <dbReference type="ARBA" id="ARBA00022452"/>
    </source>
</evidence>
<dbReference type="AlphaFoldDB" id="A0A413IJE9"/>
<evidence type="ECO:0000313" key="13">
    <source>
        <dbReference type="EMBL" id="RGY13605.1"/>
    </source>
</evidence>
<evidence type="ECO:0000259" key="11">
    <source>
        <dbReference type="Pfam" id="PF07715"/>
    </source>
</evidence>
<keyword evidence="5 7" id="KW-0472">Membrane</keyword>
<gene>
    <name evidence="13" type="ORF">DXA50_15975</name>
    <name evidence="12" type="ORF">I6J59_06325</name>
</gene>
<dbReference type="NCBIfam" id="TIGR04056">
    <property type="entry name" value="OMP_RagA_SusC"/>
    <property type="match status" value="1"/>
</dbReference>
<dbReference type="InterPro" id="IPR036942">
    <property type="entry name" value="Beta-barrel_TonB_sf"/>
</dbReference>
<dbReference type="Pfam" id="PF07660">
    <property type="entry name" value="STN"/>
    <property type="match status" value="1"/>
</dbReference>
<dbReference type="InterPro" id="IPR008969">
    <property type="entry name" value="CarboxyPept-like_regulatory"/>
</dbReference>
<dbReference type="GeneID" id="93095893"/>
<dbReference type="OrthoDB" id="1096100at2"/>
<evidence type="ECO:0000259" key="10">
    <source>
        <dbReference type="Pfam" id="PF07660"/>
    </source>
</evidence>
<dbReference type="NCBIfam" id="TIGR04057">
    <property type="entry name" value="SusC_RagA_signa"/>
    <property type="match status" value="1"/>
</dbReference>
<evidence type="ECO:0000256" key="4">
    <source>
        <dbReference type="ARBA" id="ARBA00022692"/>
    </source>
</evidence>
<reference evidence="12 15" key="2">
    <citation type="submission" date="2021-02" db="EMBL/GenBank/DDBJ databases">
        <title>FDA dAtabase for Regulatory Grade micrObial Sequences (FDA-ARGOS): Supporting development and validation of Infectious Disease Dx tests.</title>
        <authorList>
            <person name="Carlson P."/>
            <person name="Fischbach M."/>
            <person name="Hastie J."/>
            <person name="Bilen M."/>
            <person name="Cheng A."/>
            <person name="Tallon L."/>
            <person name="Sadzewicz L."/>
            <person name="Zhao X."/>
            <person name="Boylan J."/>
            <person name="Ott S."/>
            <person name="Bowen H."/>
            <person name="Vavikolanu K."/>
            <person name="Mehta A."/>
            <person name="Aluvathingal J."/>
            <person name="Nadendla S."/>
            <person name="Yan Y."/>
            <person name="Sichtig H."/>
        </authorList>
    </citation>
    <scope>NUCLEOTIDE SEQUENCE [LARGE SCALE GENOMIC DNA]</scope>
    <source>
        <strain evidence="12 15">FDAARGOS_1229</strain>
    </source>
</reference>
<dbReference type="Gene3D" id="2.60.40.1120">
    <property type="entry name" value="Carboxypeptidase-like, regulatory domain"/>
    <property type="match status" value="1"/>
</dbReference>
<evidence type="ECO:0000256" key="5">
    <source>
        <dbReference type="ARBA" id="ARBA00023136"/>
    </source>
</evidence>
<dbReference type="EMBL" id="QSCR01000035">
    <property type="protein sequence ID" value="RGY13605.1"/>
    <property type="molecule type" value="Genomic_DNA"/>
</dbReference>
<feature type="domain" description="Secretin/TonB short N-terminal" evidence="10">
    <location>
        <begin position="49"/>
        <end position="97"/>
    </location>
</feature>
<keyword evidence="2 7" id="KW-0813">Transport</keyword>
<proteinExistence type="inferred from homology"/>
<dbReference type="Proteomes" id="UP000286063">
    <property type="component" value="Unassembled WGS sequence"/>
</dbReference>
<keyword evidence="15" id="KW-1185">Reference proteome</keyword>
<dbReference type="InterPro" id="IPR023997">
    <property type="entry name" value="TonB-dep_OMP_SusC/RagA_CS"/>
</dbReference>
<evidence type="ECO:0000256" key="9">
    <source>
        <dbReference type="SAM" id="SignalP"/>
    </source>
</evidence>
<dbReference type="InterPro" id="IPR037066">
    <property type="entry name" value="Plug_dom_sf"/>
</dbReference>
<dbReference type="Gene3D" id="2.40.170.20">
    <property type="entry name" value="TonB-dependent receptor, beta-barrel domain"/>
    <property type="match status" value="1"/>
</dbReference>
<dbReference type="FunFam" id="2.60.40.1120:FF:000003">
    <property type="entry name" value="Outer membrane protein Omp121"/>
    <property type="match status" value="1"/>
</dbReference>